<evidence type="ECO:0000313" key="1">
    <source>
        <dbReference type="EMBL" id="VDN41805.1"/>
    </source>
</evidence>
<dbReference type="EMBL" id="UYRT01098579">
    <property type="protein sequence ID" value="VDN41805.1"/>
    <property type="molecule type" value="Genomic_DNA"/>
</dbReference>
<organism evidence="1 2">
    <name type="scientific">Gongylonema pulchrum</name>
    <dbReference type="NCBI Taxonomy" id="637853"/>
    <lineage>
        <taxon>Eukaryota</taxon>
        <taxon>Metazoa</taxon>
        <taxon>Ecdysozoa</taxon>
        <taxon>Nematoda</taxon>
        <taxon>Chromadorea</taxon>
        <taxon>Rhabditida</taxon>
        <taxon>Spirurina</taxon>
        <taxon>Spiruromorpha</taxon>
        <taxon>Spiruroidea</taxon>
        <taxon>Gongylonematidae</taxon>
        <taxon>Gongylonema</taxon>
    </lineage>
</organism>
<reference evidence="1 2" key="1">
    <citation type="submission" date="2018-11" db="EMBL/GenBank/DDBJ databases">
        <authorList>
            <consortium name="Pathogen Informatics"/>
        </authorList>
    </citation>
    <scope>NUCLEOTIDE SEQUENCE [LARGE SCALE GENOMIC DNA]</scope>
</reference>
<sequence length="139" mass="15108">MNHTSGEQENHISAPLTAQENSKEALYAQIMSIRSQHTQDVCRLIHTVNVLNEKLKKCASDSAVWNAMAYQRGFIDGHCGALNTAGSILRNQCSQLSVPLGLQEAGVQQSLSSTLEALPHNPSECFGCTSEEGTIFNFT</sequence>
<accession>A0A3P7NGS9</accession>
<evidence type="ECO:0000313" key="2">
    <source>
        <dbReference type="Proteomes" id="UP000271098"/>
    </source>
</evidence>
<protein>
    <submittedName>
        <fullName evidence="1">Uncharacterized protein</fullName>
    </submittedName>
</protein>
<keyword evidence="2" id="KW-1185">Reference proteome</keyword>
<proteinExistence type="predicted"/>
<gene>
    <name evidence="1" type="ORF">GPUH_LOCUS23676</name>
</gene>
<dbReference type="AlphaFoldDB" id="A0A3P7NGS9"/>
<dbReference type="Proteomes" id="UP000271098">
    <property type="component" value="Unassembled WGS sequence"/>
</dbReference>
<name>A0A3P7NGS9_9BILA</name>